<gene>
    <name evidence="4" type="primary">cheY4</name>
    <name evidence="4" type="ORF">Ari01nite_20470</name>
</gene>
<dbReference type="SMART" id="SM00448">
    <property type="entry name" value="REC"/>
    <property type="match status" value="1"/>
</dbReference>
<evidence type="ECO:0000256" key="1">
    <source>
        <dbReference type="ARBA" id="ARBA00022553"/>
    </source>
</evidence>
<evidence type="ECO:0000256" key="2">
    <source>
        <dbReference type="PROSITE-ProRule" id="PRU00169"/>
    </source>
</evidence>
<dbReference type="Gene3D" id="3.40.50.2300">
    <property type="match status" value="1"/>
</dbReference>
<organism evidence="4 5">
    <name type="scientific">Paractinoplanes rishiriensis</name>
    <dbReference type="NCBI Taxonomy" id="1050105"/>
    <lineage>
        <taxon>Bacteria</taxon>
        <taxon>Bacillati</taxon>
        <taxon>Actinomycetota</taxon>
        <taxon>Actinomycetes</taxon>
        <taxon>Micromonosporales</taxon>
        <taxon>Micromonosporaceae</taxon>
        <taxon>Paractinoplanes</taxon>
    </lineage>
</organism>
<proteinExistence type="predicted"/>
<reference evidence="4" key="1">
    <citation type="submission" date="2021-01" db="EMBL/GenBank/DDBJ databases">
        <title>Whole genome shotgun sequence of Actinoplanes rishiriensis NBRC 108556.</title>
        <authorList>
            <person name="Komaki H."/>
            <person name="Tamura T."/>
        </authorList>
    </citation>
    <scope>NUCLEOTIDE SEQUENCE</scope>
    <source>
        <strain evidence="4">NBRC 108556</strain>
    </source>
</reference>
<dbReference type="Pfam" id="PF00072">
    <property type="entry name" value="Response_reg"/>
    <property type="match status" value="1"/>
</dbReference>
<dbReference type="AlphaFoldDB" id="A0A919N032"/>
<accession>A0A919N032</accession>
<evidence type="ECO:0000259" key="3">
    <source>
        <dbReference type="PROSITE" id="PS50110"/>
    </source>
</evidence>
<dbReference type="EMBL" id="BOMV01000014">
    <property type="protein sequence ID" value="GIE94582.1"/>
    <property type="molecule type" value="Genomic_DNA"/>
</dbReference>
<dbReference type="Proteomes" id="UP000636960">
    <property type="component" value="Unassembled WGS sequence"/>
</dbReference>
<name>A0A919N032_9ACTN</name>
<dbReference type="InterPro" id="IPR001789">
    <property type="entry name" value="Sig_transdc_resp-reg_receiver"/>
</dbReference>
<sequence length="153" mass="15909">MLVGTVTQRAGADMAVVLIAEDDQDIAVILTRLLKRSGHTALHAPDGQAALDLAVASPPDLLLTDLGMPRMDGLELTRAVRAHPDLGSLPIVMLSGHLHPGDSGPVGAGVCAVLLKPCPNDRLRAVVQDLIDRGPHAHQGADADCPAHWPVSA</sequence>
<keyword evidence="5" id="KW-1185">Reference proteome</keyword>
<evidence type="ECO:0000313" key="5">
    <source>
        <dbReference type="Proteomes" id="UP000636960"/>
    </source>
</evidence>
<dbReference type="InterPro" id="IPR011006">
    <property type="entry name" value="CheY-like_superfamily"/>
</dbReference>
<dbReference type="PANTHER" id="PTHR44591">
    <property type="entry name" value="STRESS RESPONSE REGULATOR PROTEIN 1"/>
    <property type="match status" value="1"/>
</dbReference>
<dbReference type="PROSITE" id="PS50110">
    <property type="entry name" value="RESPONSE_REGULATORY"/>
    <property type="match status" value="1"/>
</dbReference>
<feature type="modified residue" description="4-aspartylphosphate" evidence="2">
    <location>
        <position position="65"/>
    </location>
</feature>
<dbReference type="CDD" id="cd17546">
    <property type="entry name" value="REC_hyHK_CKI1_RcsC-like"/>
    <property type="match status" value="1"/>
</dbReference>
<dbReference type="InterPro" id="IPR050595">
    <property type="entry name" value="Bact_response_regulator"/>
</dbReference>
<evidence type="ECO:0000313" key="4">
    <source>
        <dbReference type="EMBL" id="GIE94582.1"/>
    </source>
</evidence>
<dbReference type="PANTHER" id="PTHR44591:SF3">
    <property type="entry name" value="RESPONSE REGULATORY DOMAIN-CONTAINING PROTEIN"/>
    <property type="match status" value="1"/>
</dbReference>
<dbReference type="SUPFAM" id="SSF52172">
    <property type="entry name" value="CheY-like"/>
    <property type="match status" value="1"/>
</dbReference>
<comment type="caution">
    <text evidence="4">The sequence shown here is derived from an EMBL/GenBank/DDBJ whole genome shotgun (WGS) entry which is preliminary data.</text>
</comment>
<feature type="domain" description="Response regulatory" evidence="3">
    <location>
        <begin position="16"/>
        <end position="131"/>
    </location>
</feature>
<dbReference type="GO" id="GO:0000160">
    <property type="term" value="P:phosphorelay signal transduction system"/>
    <property type="evidence" value="ECO:0007669"/>
    <property type="project" value="InterPro"/>
</dbReference>
<protein>
    <submittedName>
        <fullName evidence="4">Response regulator</fullName>
    </submittedName>
</protein>
<keyword evidence="1 2" id="KW-0597">Phosphoprotein</keyword>